<reference evidence="1" key="1">
    <citation type="submission" date="2023-07" db="EMBL/GenBank/DDBJ databases">
        <title>draft genome sequence of fig (Ficus carica).</title>
        <authorList>
            <person name="Takahashi T."/>
            <person name="Nishimura K."/>
        </authorList>
    </citation>
    <scope>NUCLEOTIDE SEQUENCE</scope>
</reference>
<keyword evidence="2" id="KW-1185">Reference proteome</keyword>
<sequence length="96" mass="10213">MVGGKRDPISYSFGEGFLRLGRSEVFTGDGGGSQIWTSSDKFGDFSNGGAISPCPPTAALTHPSHGNENHSALPFSPDSTFLLECPKPHMGYRQPN</sequence>
<evidence type="ECO:0000313" key="1">
    <source>
        <dbReference type="EMBL" id="GMN35412.1"/>
    </source>
</evidence>
<dbReference type="EMBL" id="BTGU01000005">
    <property type="protein sequence ID" value="GMN35412.1"/>
    <property type="molecule type" value="Genomic_DNA"/>
</dbReference>
<proteinExistence type="predicted"/>
<accession>A0AA88CZ82</accession>
<dbReference type="Proteomes" id="UP001187192">
    <property type="component" value="Unassembled WGS sequence"/>
</dbReference>
<comment type="caution">
    <text evidence="1">The sequence shown here is derived from an EMBL/GenBank/DDBJ whole genome shotgun (WGS) entry which is preliminary data.</text>
</comment>
<gene>
    <name evidence="1" type="ORF">TIFTF001_005284</name>
</gene>
<organism evidence="1 2">
    <name type="scientific">Ficus carica</name>
    <name type="common">Common fig</name>
    <dbReference type="NCBI Taxonomy" id="3494"/>
    <lineage>
        <taxon>Eukaryota</taxon>
        <taxon>Viridiplantae</taxon>
        <taxon>Streptophyta</taxon>
        <taxon>Embryophyta</taxon>
        <taxon>Tracheophyta</taxon>
        <taxon>Spermatophyta</taxon>
        <taxon>Magnoliopsida</taxon>
        <taxon>eudicotyledons</taxon>
        <taxon>Gunneridae</taxon>
        <taxon>Pentapetalae</taxon>
        <taxon>rosids</taxon>
        <taxon>fabids</taxon>
        <taxon>Rosales</taxon>
        <taxon>Moraceae</taxon>
        <taxon>Ficeae</taxon>
        <taxon>Ficus</taxon>
    </lineage>
</organism>
<name>A0AA88CZ82_FICCA</name>
<evidence type="ECO:0000313" key="2">
    <source>
        <dbReference type="Proteomes" id="UP001187192"/>
    </source>
</evidence>
<protein>
    <submittedName>
        <fullName evidence="1">Uncharacterized protein</fullName>
    </submittedName>
</protein>
<dbReference type="AlphaFoldDB" id="A0AA88CZ82"/>